<dbReference type="Pfam" id="PF19581">
    <property type="entry name" value="Glyoxalase_7"/>
    <property type="match status" value="1"/>
</dbReference>
<keyword evidence="6" id="KW-1185">Reference proteome</keyword>
<comment type="caution">
    <text evidence="5">The sequence shown here is derived from an EMBL/GenBank/DDBJ whole genome shotgun (WGS) entry which is preliminary data.</text>
</comment>
<dbReference type="CDD" id="cd08349">
    <property type="entry name" value="BLMA_like"/>
    <property type="match status" value="1"/>
</dbReference>
<dbReference type="EMBL" id="BAAAPF010000007">
    <property type="protein sequence ID" value="GAA2109729.1"/>
    <property type="molecule type" value="Genomic_DNA"/>
</dbReference>
<organism evidence="5 6">
    <name type="scientific">Streptomyces synnematoformans</name>
    <dbReference type="NCBI Taxonomy" id="415721"/>
    <lineage>
        <taxon>Bacteria</taxon>
        <taxon>Bacillati</taxon>
        <taxon>Actinomycetota</taxon>
        <taxon>Actinomycetes</taxon>
        <taxon>Kitasatosporales</taxon>
        <taxon>Streptomycetaceae</taxon>
        <taxon>Streptomyces</taxon>
    </lineage>
</organism>
<dbReference type="Gene3D" id="3.10.180.10">
    <property type="entry name" value="2,3-Dihydroxybiphenyl 1,2-Dioxygenase, domain 1"/>
    <property type="match status" value="1"/>
</dbReference>
<dbReference type="InterPro" id="IPR000335">
    <property type="entry name" value="Bleomycin-R"/>
</dbReference>
<evidence type="ECO:0000256" key="3">
    <source>
        <dbReference type="ARBA" id="ARBA00023251"/>
    </source>
</evidence>
<protein>
    <recommendedName>
        <fullName evidence="2">Bleomycin resistance protein</fullName>
    </recommendedName>
</protein>
<dbReference type="SUPFAM" id="SSF54593">
    <property type="entry name" value="Glyoxalase/Bleomycin resistance protein/Dihydroxybiphenyl dioxygenase"/>
    <property type="match status" value="1"/>
</dbReference>
<evidence type="ECO:0000313" key="6">
    <source>
        <dbReference type="Proteomes" id="UP001500443"/>
    </source>
</evidence>
<dbReference type="RefSeq" id="WP_027752325.1">
    <property type="nucleotide sequence ID" value="NZ_BAAAPF010000007.1"/>
</dbReference>
<keyword evidence="3" id="KW-0046">Antibiotic resistance</keyword>
<dbReference type="InterPro" id="IPR037523">
    <property type="entry name" value="VOC_core"/>
</dbReference>
<proteinExistence type="inferred from homology"/>
<evidence type="ECO:0000256" key="1">
    <source>
        <dbReference type="ARBA" id="ARBA00011051"/>
    </source>
</evidence>
<dbReference type="InterPro" id="IPR029068">
    <property type="entry name" value="Glyas_Bleomycin-R_OHBP_Dase"/>
</dbReference>
<dbReference type="Proteomes" id="UP001500443">
    <property type="component" value="Unassembled WGS sequence"/>
</dbReference>
<reference evidence="5 6" key="1">
    <citation type="journal article" date="2019" name="Int. J. Syst. Evol. Microbiol.">
        <title>The Global Catalogue of Microorganisms (GCM) 10K type strain sequencing project: providing services to taxonomists for standard genome sequencing and annotation.</title>
        <authorList>
            <consortium name="The Broad Institute Genomics Platform"/>
            <consortium name="The Broad Institute Genome Sequencing Center for Infectious Disease"/>
            <person name="Wu L."/>
            <person name="Ma J."/>
        </authorList>
    </citation>
    <scope>NUCLEOTIDE SEQUENCE [LARGE SCALE GENOMIC DNA]</scope>
    <source>
        <strain evidence="5 6">JCM 15481</strain>
    </source>
</reference>
<feature type="domain" description="VOC" evidence="4">
    <location>
        <begin position="6"/>
        <end position="121"/>
    </location>
</feature>
<name>A0ABN2XFI5_9ACTN</name>
<dbReference type="PROSITE" id="PS51819">
    <property type="entry name" value="VOC"/>
    <property type="match status" value="1"/>
</dbReference>
<evidence type="ECO:0000256" key="2">
    <source>
        <dbReference type="ARBA" id="ARBA00021572"/>
    </source>
</evidence>
<evidence type="ECO:0000313" key="5">
    <source>
        <dbReference type="EMBL" id="GAA2109729.1"/>
    </source>
</evidence>
<gene>
    <name evidence="5" type="ORF">GCM10009802_06220</name>
</gene>
<comment type="similarity">
    <text evidence="1">Belongs to the bleomycin resistance protein family.</text>
</comment>
<evidence type="ECO:0000259" key="4">
    <source>
        <dbReference type="PROSITE" id="PS51819"/>
    </source>
</evidence>
<accession>A0ABN2XFI5</accession>
<sequence length="123" mass="13885">MTVLFRRTVPVLRIFDVAKAREFYVDYLGFTVDWEHRFSDGLPLYLQVSRGDLTLHLSEHHGDASPGATVYVEVDGAGELHAELKAKDYPYLKPGLEEDAGIGTILELTDPFGNRLRLVQPNR</sequence>